<dbReference type="EMBL" id="AWGJ01000001">
    <property type="protein sequence ID" value="ODN84485.1"/>
    <property type="molecule type" value="Genomic_DNA"/>
</dbReference>
<protein>
    <submittedName>
        <fullName evidence="1">Uncharacterized protein</fullName>
    </submittedName>
</protein>
<dbReference type="Proteomes" id="UP000094065">
    <property type="component" value="Unassembled WGS sequence"/>
</dbReference>
<dbReference type="RefSeq" id="XP_018998288.1">
    <property type="nucleotide sequence ID" value="XM_019133583.1"/>
</dbReference>
<name>A0A1E3I7Z5_9TREE</name>
<reference evidence="1 2" key="1">
    <citation type="submission" date="2016-06" db="EMBL/GenBank/DDBJ databases">
        <title>Evolution of pathogenesis and genome organization in the Tremellales.</title>
        <authorList>
            <person name="Cuomo C."/>
            <person name="Litvintseva A."/>
            <person name="Heitman J."/>
            <person name="Chen Y."/>
            <person name="Sun S."/>
            <person name="Springer D."/>
            <person name="Dromer F."/>
            <person name="Young S."/>
            <person name="Zeng Q."/>
            <person name="Chapman S."/>
            <person name="Gujja S."/>
            <person name="Saif S."/>
            <person name="Birren B."/>
        </authorList>
    </citation>
    <scope>NUCLEOTIDE SEQUENCE [LARGE SCALE GENOMIC DNA]</scope>
    <source>
        <strain evidence="1 2">CBS 6039</strain>
    </source>
</reference>
<dbReference type="GeneID" id="30151733"/>
<proteinExistence type="predicted"/>
<evidence type="ECO:0000313" key="2">
    <source>
        <dbReference type="Proteomes" id="UP000094065"/>
    </source>
</evidence>
<sequence>MPRSLSPVGALQTKNVEIAEDHPFYFITPPGNSFRKESARYLGKELDHTTFLARASQDDPSNEDALTRTYDWETSVPDTVQKGSGLLYEDSHQSGKWVRHEYAIEASSRPKARLSGKLSRLLEGNDGMAVITLPIQESRFSALDESLWDSESVDFHFQHVSLDENQVPLVGTGGSRPWEYEAAWPLEIDDSFDTSLAGHTTDTGYPAVVHPWLVLRVFSHEKGHRPTKI</sequence>
<dbReference type="AlphaFoldDB" id="A0A1E3I7Z5"/>
<organism evidence="1 2">
    <name type="scientific">Cryptococcus amylolentus CBS 6039</name>
    <dbReference type="NCBI Taxonomy" id="1295533"/>
    <lineage>
        <taxon>Eukaryota</taxon>
        <taxon>Fungi</taxon>
        <taxon>Dikarya</taxon>
        <taxon>Basidiomycota</taxon>
        <taxon>Agaricomycotina</taxon>
        <taxon>Tremellomycetes</taxon>
        <taxon>Tremellales</taxon>
        <taxon>Cryptococcaceae</taxon>
        <taxon>Cryptococcus</taxon>
    </lineage>
</organism>
<keyword evidence="2" id="KW-1185">Reference proteome</keyword>
<evidence type="ECO:0000313" key="1">
    <source>
        <dbReference type="EMBL" id="ODN84485.1"/>
    </source>
</evidence>
<gene>
    <name evidence="1" type="ORF">L202_00424</name>
</gene>
<accession>A0A1E3I7Z5</accession>
<comment type="caution">
    <text evidence="1">The sequence shown here is derived from an EMBL/GenBank/DDBJ whole genome shotgun (WGS) entry which is preliminary data.</text>
</comment>
<dbReference type="OrthoDB" id="10287092at2759"/>